<gene>
    <name evidence="3" type="ORF">L5515_002066</name>
</gene>
<feature type="transmembrane region" description="Helical" evidence="2">
    <location>
        <begin position="177"/>
        <end position="201"/>
    </location>
</feature>
<feature type="transmembrane region" description="Helical" evidence="2">
    <location>
        <begin position="84"/>
        <end position="104"/>
    </location>
</feature>
<feature type="transmembrane region" description="Helical" evidence="2">
    <location>
        <begin position="285"/>
        <end position="304"/>
    </location>
</feature>
<organism evidence="3 4">
    <name type="scientific">Caenorhabditis briggsae</name>
    <dbReference type="NCBI Taxonomy" id="6238"/>
    <lineage>
        <taxon>Eukaryota</taxon>
        <taxon>Metazoa</taxon>
        <taxon>Ecdysozoa</taxon>
        <taxon>Nematoda</taxon>
        <taxon>Chromadorea</taxon>
        <taxon>Rhabditida</taxon>
        <taxon>Rhabditina</taxon>
        <taxon>Rhabditomorpha</taxon>
        <taxon>Rhabditoidea</taxon>
        <taxon>Rhabditidae</taxon>
        <taxon>Peloderinae</taxon>
        <taxon>Caenorhabditis</taxon>
    </lineage>
</organism>
<protein>
    <submittedName>
        <fullName evidence="3">Uncharacterized protein</fullName>
    </submittedName>
</protein>
<evidence type="ECO:0000313" key="3">
    <source>
        <dbReference type="EMBL" id="UMM14130.1"/>
    </source>
</evidence>
<keyword evidence="2" id="KW-0812">Transmembrane</keyword>
<accession>A0AAE9J4E0</accession>
<feature type="compositionally biased region" description="Basic and acidic residues" evidence="1">
    <location>
        <begin position="312"/>
        <end position="326"/>
    </location>
</feature>
<evidence type="ECO:0000256" key="2">
    <source>
        <dbReference type="SAM" id="Phobius"/>
    </source>
</evidence>
<dbReference type="EMBL" id="CP092620">
    <property type="protein sequence ID" value="UMM14130.1"/>
    <property type="molecule type" value="Genomic_DNA"/>
</dbReference>
<feature type="compositionally biased region" description="Basic residues" evidence="1">
    <location>
        <begin position="327"/>
        <end position="340"/>
    </location>
</feature>
<feature type="region of interest" description="Disordered" evidence="1">
    <location>
        <begin position="312"/>
        <end position="340"/>
    </location>
</feature>
<evidence type="ECO:0000313" key="4">
    <source>
        <dbReference type="Proteomes" id="UP000829354"/>
    </source>
</evidence>
<dbReference type="AlphaFoldDB" id="A0AAE9J4E0"/>
<keyword evidence="2" id="KW-0472">Membrane</keyword>
<proteinExistence type="predicted"/>
<keyword evidence="4" id="KW-1185">Reference proteome</keyword>
<keyword evidence="2" id="KW-1133">Transmembrane helix</keyword>
<reference evidence="3 4" key="1">
    <citation type="submission" date="2022-04" db="EMBL/GenBank/DDBJ databases">
        <title>Chromosome-level reference genomes for two strains of Caenorhabditis briggsae: an improved platform for comparative genomics.</title>
        <authorList>
            <person name="Stevens L."/>
            <person name="Andersen E."/>
        </authorList>
    </citation>
    <scope>NUCLEOTIDE SEQUENCE [LARGE SCALE GENOMIC DNA]</scope>
    <source>
        <strain evidence="3">VX34</strain>
        <tissue evidence="3">Whole-organism</tissue>
    </source>
</reference>
<feature type="transmembrane region" description="Helical" evidence="2">
    <location>
        <begin position="213"/>
        <end position="233"/>
    </location>
</feature>
<feature type="transmembrane region" description="Helical" evidence="2">
    <location>
        <begin position="133"/>
        <end position="150"/>
    </location>
</feature>
<dbReference type="Proteomes" id="UP000829354">
    <property type="component" value="Chromosome I"/>
</dbReference>
<evidence type="ECO:0000256" key="1">
    <source>
        <dbReference type="SAM" id="MobiDB-lite"/>
    </source>
</evidence>
<name>A0AAE9J4E0_CAEBR</name>
<feature type="transmembrane region" description="Helical" evidence="2">
    <location>
        <begin position="50"/>
        <end position="72"/>
    </location>
</feature>
<sequence length="340" mass="39491">MASLKLIGISFQKAIELIDNVKIMILVSLAGSVAYDFHNFGTKSNISLDAQATVISAHFIGFFIWLITNVFSGRALLSWVSPQNYGLLALAEMVQIYFLIIYFYNPFISMYWRASGTFLTIFKYTAITEVYSVYLFLGVSILTFIFLMFSDSDAPVKKVQKSEKTVLGVSYPILEFLIYWLSFFTFIPTVLAFLVDFLFFIQYFHISMPLYSQMIVTLNYTVMIGYQYFRYIFHLFPNLEGTSSKHYLCEVSQLVAFSFVFFNPWRPTDKNIFKYFEYTTRAQKLAIPLLFVSLVFNCLIYFLIGCDSTNEKTSKSEASEVGETKEKNRRPKRRHNKNRT</sequence>